<dbReference type="GO" id="GO:0016491">
    <property type="term" value="F:oxidoreductase activity"/>
    <property type="evidence" value="ECO:0007669"/>
    <property type="project" value="InterPro"/>
</dbReference>
<dbReference type="PANTHER" id="PTHR43278">
    <property type="entry name" value="NAD(P)H-DEPENDENT FMN-CONTAINING OXIDOREDUCTASE YWQN-RELATED"/>
    <property type="match status" value="1"/>
</dbReference>
<dbReference type="InterPro" id="IPR005025">
    <property type="entry name" value="FMN_Rdtase-like_dom"/>
</dbReference>
<evidence type="ECO:0000313" key="4">
    <source>
        <dbReference type="EMBL" id="ETA80897.1"/>
    </source>
</evidence>
<dbReference type="InterPro" id="IPR029039">
    <property type="entry name" value="Flavoprotein-like_sf"/>
</dbReference>
<evidence type="ECO:0000256" key="2">
    <source>
        <dbReference type="ARBA" id="ARBA00022643"/>
    </source>
</evidence>
<keyword evidence="5" id="KW-1185">Reference proteome</keyword>
<dbReference type="AlphaFoldDB" id="V7I796"/>
<reference evidence="4 5" key="1">
    <citation type="journal article" date="2014" name="Genome Announc.">
        <title>Genome Sequence of Youngiibacter fragilis, the Type Strain of the Genus Youngiibacter.</title>
        <authorList>
            <person name="Wawrik C.B."/>
            <person name="Callaghan A.V."/>
            <person name="Stamps B.W."/>
            <person name="Wawrik B."/>
        </authorList>
    </citation>
    <scope>NUCLEOTIDE SEQUENCE [LARGE SCALE GENOMIC DNA]</scope>
    <source>
        <strain evidence="4 5">232.1</strain>
    </source>
</reference>
<dbReference type="SUPFAM" id="SSF52218">
    <property type="entry name" value="Flavoproteins"/>
    <property type="match status" value="1"/>
</dbReference>
<feature type="domain" description="NADPH-dependent FMN reductase-like" evidence="3">
    <location>
        <begin position="3"/>
        <end position="159"/>
    </location>
</feature>
<organism evidence="4 5">
    <name type="scientific">Youngiibacter fragilis 232.1</name>
    <dbReference type="NCBI Taxonomy" id="994573"/>
    <lineage>
        <taxon>Bacteria</taxon>
        <taxon>Bacillati</taxon>
        <taxon>Bacillota</taxon>
        <taxon>Clostridia</taxon>
        <taxon>Eubacteriales</taxon>
        <taxon>Clostridiaceae</taxon>
        <taxon>Youngiibacter</taxon>
    </lineage>
</organism>
<dbReference type="Proteomes" id="UP000017747">
    <property type="component" value="Unassembled WGS sequence"/>
</dbReference>
<sequence>MSRILAFNGSPHRSGNTSMALKEVLEVLNTEGVETELIQLGGVKITPCMGCRKCWETKDEKCIINSDVVNELIAKMKESDGFIIGSPVYTSNVTAEVKAFMDRTNFVSKANGNLFKGKIGAAVVVATKTGATFAYSAINFMFGISQMITVGSTYWNSAFGKHPGDIMEDIEGIESLHVLGSNIAELIKMLDREENYG</sequence>
<protein>
    <submittedName>
        <fullName evidence="4">FMN reductase</fullName>
    </submittedName>
</protein>
<dbReference type="OrthoDB" id="9790975at2"/>
<accession>V7I796</accession>
<dbReference type="InterPro" id="IPR051796">
    <property type="entry name" value="ISF_SsuE-like"/>
</dbReference>
<keyword evidence="1" id="KW-0285">Flavoprotein</keyword>
<proteinExistence type="predicted"/>
<evidence type="ECO:0000256" key="1">
    <source>
        <dbReference type="ARBA" id="ARBA00022630"/>
    </source>
</evidence>
<dbReference type="EMBL" id="AXUN02000172">
    <property type="protein sequence ID" value="ETA80897.1"/>
    <property type="molecule type" value="Genomic_DNA"/>
</dbReference>
<gene>
    <name evidence="4" type="ORF">T472_0210020</name>
</gene>
<evidence type="ECO:0000259" key="3">
    <source>
        <dbReference type="Pfam" id="PF03358"/>
    </source>
</evidence>
<dbReference type="Gene3D" id="3.40.50.360">
    <property type="match status" value="1"/>
</dbReference>
<keyword evidence="2" id="KW-0288">FMN</keyword>
<dbReference type="PANTHER" id="PTHR43278:SF4">
    <property type="entry name" value="NAD(P)H-DEPENDENT FMN-CONTAINING OXIDOREDUCTASE YWQN-RELATED"/>
    <property type="match status" value="1"/>
</dbReference>
<evidence type="ECO:0000313" key="5">
    <source>
        <dbReference type="Proteomes" id="UP000017747"/>
    </source>
</evidence>
<dbReference type="STRING" id="994573.T472_0210020"/>
<dbReference type="eggNOG" id="COG0655">
    <property type="taxonomic scope" value="Bacteria"/>
</dbReference>
<comment type="caution">
    <text evidence="4">The sequence shown here is derived from an EMBL/GenBank/DDBJ whole genome shotgun (WGS) entry which is preliminary data.</text>
</comment>
<dbReference type="Pfam" id="PF03358">
    <property type="entry name" value="FMN_red"/>
    <property type="match status" value="1"/>
</dbReference>
<name>V7I796_9CLOT</name>